<dbReference type="Pfam" id="PF08101">
    <property type="entry name" value="Msb1-Mug8_dom"/>
    <property type="match status" value="1"/>
</dbReference>
<feature type="region of interest" description="Disordered" evidence="10">
    <location>
        <begin position="2141"/>
        <end position="2366"/>
    </location>
</feature>
<evidence type="ECO:0000256" key="1">
    <source>
        <dbReference type="ARBA" id="ARBA00001774"/>
    </source>
</evidence>
<evidence type="ECO:0000313" key="13">
    <source>
        <dbReference type="Proteomes" id="UP000092666"/>
    </source>
</evidence>
<protein>
    <recommendedName>
        <fullName evidence="3">Inositol-pentakisphosphate 2-kinase</fullName>
        <ecNumber evidence="2">2.7.1.158</ecNumber>
    </recommendedName>
    <alternativeName>
        <fullName evidence="9">Inositol-1,3,4,5,6-pentakisphosphate 2-kinase</fullName>
    </alternativeName>
    <alternativeName>
        <fullName evidence="8">Ins(1,3,4,5,6)P5 2-kinase</fullName>
    </alternativeName>
</protein>
<dbReference type="GO" id="GO:0032958">
    <property type="term" value="P:inositol phosphate biosynthetic process"/>
    <property type="evidence" value="ECO:0007669"/>
    <property type="project" value="TreeGrafter"/>
</dbReference>
<dbReference type="InterPro" id="IPR008936">
    <property type="entry name" value="Rho_GTPase_activation_prot"/>
</dbReference>
<evidence type="ECO:0000256" key="4">
    <source>
        <dbReference type="ARBA" id="ARBA00022679"/>
    </source>
</evidence>
<reference evidence="13" key="2">
    <citation type="submission" date="2013-12" db="EMBL/GenBank/DDBJ databases">
        <title>Evolution of pathogenesis and genome organization in the Tremellales.</title>
        <authorList>
            <person name="Cuomo C."/>
            <person name="Litvintseva A."/>
            <person name="Heitman J."/>
            <person name="Chen Y."/>
            <person name="Sun S."/>
            <person name="Springer D."/>
            <person name="Dromer F."/>
            <person name="Young S."/>
            <person name="Zeng Q."/>
            <person name="Chapman S."/>
            <person name="Gujja S."/>
            <person name="Saif S."/>
            <person name="Birren B."/>
        </authorList>
    </citation>
    <scope>NUCLEOTIDE SEQUENCE [LARGE SCALE GENOMIC DNA]</scope>
    <source>
        <strain evidence="13">BCC8398</strain>
    </source>
</reference>
<evidence type="ECO:0000256" key="8">
    <source>
        <dbReference type="ARBA" id="ARBA00029574"/>
    </source>
</evidence>
<dbReference type="PANTHER" id="PTHR14456:SF2">
    <property type="entry name" value="INOSITOL-PENTAKISPHOSPHATE 2-KINASE"/>
    <property type="match status" value="1"/>
</dbReference>
<keyword evidence="7" id="KW-0067">ATP-binding</keyword>
<dbReference type="Gene3D" id="3.30.200.110">
    <property type="entry name" value="Inositol-pentakisphosphate 2-kinase, N-lobe"/>
    <property type="match status" value="1"/>
</dbReference>
<comment type="catalytic activity">
    <reaction evidence="1">
        <text>1D-myo-inositol 1,3,4,5,6-pentakisphosphate + ATP = 1D-myo-inositol hexakisphosphate + ADP + H(+)</text>
        <dbReference type="Rhea" id="RHEA:20313"/>
        <dbReference type="ChEBI" id="CHEBI:15378"/>
        <dbReference type="ChEBI" id="CHEBI:30616"/>
        <dbReference type="ChEBI" id="CHEBI:57733"/>
        <dbReference type="ChEBI" id="CHEBI:58130"/>
        <dbReference type="ChEBI" id="CHEBI:456216"/>
        <dbReference type="EC" id="2.7.1.158"/>
    </reaction>
</comment>
<keyword evidence="6" id="KW-0418">Kinase</keyword>
<organism evidence="12 13">
    <name type="scientific">Kwoniella heveanensis BCC8398</name>
    <dbReference type="NCBI Taxonomy" id="1296120"/>
    <lineage>
        <taxon>Eukaryota</taxon>
        <taxon>Fungi</taxon>
        <taxon>Dikarya</taxon>
        <taxon>Basidiomycota</taxon>
        <taxon>Agaricomycotina</taxon>
        <taxon>Tremellomycetes</taxon>
        <taxon>Tremellales</taxon>
        <taxon>Cryptococcaceae</taxon>
        <taxon>Kwoniella</taxon>
    </lineage>
</organism>
<evidence type="ECO:0000256" key="10">
    <source>
        <dbReference type="SAM" id="MobiDB-lite"/>
    </source>
</evidence>
<keyword evidence="5" id="KW-0547">Nucleotide-binding</keyword>
<feature type="compositionally biased region" description="Basic and acidic residues" evidence="10">
    <location>
        <begin position="1595"/>
        <end position="1611"/>
    </location>
</feature>
<feature type="compositionally biased region" description="Low complexity" evidence="10">
    <location>
        <begin position="17"/>
        <end position="31"/>
    </location>
</feature>
<feature type="region of interest" description="Disordered" evidence="10">
    <location>
        <begin position="743"/>
        <end position="778"/>
    </location>
</feature>
<feature type="region of interest" description="Disordered" evidence="10">
    <location>
        <begin position="1321"/>
        <end position="1411"/>
    </location>
</feature>
<feature type="compositionally biased region" description="Basic and acidic residues" evidence="10">
    <location>
        <begin position="1329"/>
        <end position="1340"/>
    </location>
</feature>
<dbReference type="Pfam" id="PF06090">
    <property type="entry name" value="Ins_P5_2-kin"/>
    <property type="match status" value="1"/>
</dbReference>
<evidence type="ECO:0000256" key="9">
    <source>
        <dbReference type="ARBA" id="ARBA00030342"/>
    </source>
</evidence>
<evidence type="ECO:0000256" key="3">
    <source>
        <dbReference type="ARBA" id="ARBA00014846"/>
    </source>
</evidence>
<feature type="compositionally biased region" description="Polar residues" evidence="10">
    <location>
        <begin position="761"/>
        <end position="772"/>
    </location>
</feature>
<sequence length="2366" mass="252748">MVSLLSFFQSKKKSKRSPSSPTSPTSSSSTRFPAPSMTTSSPLPQNNQRPTLQGPSASSSSSTSRPRPAGRFLSLRHKSSNGRPSAHDLSLSSRRASSELSRKRSQVKGASSRTDAHGQGQGLTSASTTILPKLDLGFEVSTAGGNDSANGPGRSNELGLLGIGEKVDLSRDEVDILDRLELSVEDVKLAWTIFGQALRESDLNTVGLMLPHRLDSDRLTELYLLSIYALTINPALLSSFPTIAAQFAQPSFDPSKVWTERLKVIARDTERPSDLAEVLKYILRRLHTFPTPSSTSNKPLIDSTSYVAFVQAENAASYPWEAYNTLLVPKLQPGVPRYLDEIFEVWSAIAAHADENTMTAGRLAYLLGWWVLRSGVSKVAEWEKFYKDWQVAGRRIEHLLFAWIRYQSTRMQIPTRLLEIVDNYPFGESTASSERLPVPPPSSFPRQTLHVTLSSTVPPIGLFRSPEELLKSAVSAKQDEDASLPHWASLKRAASDDQVDLAAIIAEDSLAFLRKTAQASAQTPPSTPSLSAASPRTPINTNDGPLYRPFSTVSGGRSSPRTRAFSQDAIASPPPGSSSHNPSAGDMSDSKPYKEVKKQSSLSILPNGGGGGSIWDDFSKSGFGDSPNTVGELGLAFSPQSNSAPLSPAGSNVNLSSGSRRPAVKKRTTFQESSKAVAAEYTILQEDVIEIDDTFLSFVEDAQIDSRCVLDWPPFSLVRLASRISSDTADHRRIEWLLVTVVHRPPPPPPEPEVVEPDVQNRPTSPASSKQGTPRGFRNIADSFKRSSSFQSHMGLRRSFFGTSGFSLSRHVPDDLATLPESQSGENCELRAPPSAQSLTPTEYTLGEMGEIVKIPSAAEKTERSRAAFETVLANLSKEEDEVTIKGGEKAIPGLCTETSAKDWRYNGEGAEHIVFSYRGEEPSHIGQVLRIKKSTLALAPQSPVDLKPVHAVWRDKLLPKLVSPDLLLHSNTIDLEQSWAKELLGAAESVRPEKRREGAGKGLADLVASDIQALVMEDTTINEKGSDKVTLAVEIKPKWGFLPSAEWISPSEAVPIKSQNCRFCLHSHLRSEAPDSEKKYCPLDLYSGDEMKMNHAIEQLWGMWVDSGGKGNNWRLFIDGDRIKPDQIDAIPAFAGDGSPTAITASLVIPALRSSNALGQLQSLQSTLDPTDISDLAARFTASYPDASLFDSFHLPNPTVAELEEFVHVYLSSPQAGKEKADMWSLRQRLIAYSLSAIFKDCSVFVKVTLTKLDSGDWEAVKGSEKVKIVDLDLKPIQNMGRWYERDSEIWRHWLKTKSSATTTSDGPAVGNDDDHLRQQAAQPTTTENDRLATHEPVRQKTISGLTVPTSSEGAEDGASTRAAFVPTPDRTRASTPLASAVPGTIAITDTPHTAPEEAEVKVSEEARSAGEIVASNASASNTETAHVFPPSTETTSVDNAAAILIAPIAPVIQDANAAPVVSNTADVETRQRTESTATSVSDQPARKERSLAPSPSPSVGYRELAVAMEAGDETSSAVKTDGQGAGSETPNDVSQIGADTKKEPAEAEAGHDVMENHQPVDEVHGPVIDASGVKGEQETIPVSQYSATPSASHKGDEPSAADDIKRSAEQDEVLTGGATSPAPAEGDAFFTPTETPLWDLHEPIIALAKTLPSIPNDSLPSQVEITEHKGEPQAFEEEIASAGEITGAPKLRIISIEDATPKHESAITYDNDSVDGGPVPQDHYIDKATTEDPFTVKAAGEVEAITSARSVFPLEPVEDQAPNPDGPSNVEAESHSRSAAPTDEDLAPSGSSAESEGSISQAGEGVPPPPTLDDSASSDLAGKTLDTPPAAGSNPQWLSAQALQLGEPIDIDHTTDRSTISAGNASSLPTLAIASKEGSKLSSEPARADFQDNVLPMHSDSAKAEPSANHSVVEPDDAETAQEHLDIPYHDLETISEGGESSIPTATEMSRDNTDDAVPAQSEVDQGSNAGEQWVEDVDGGLEETPRVVKRDNLPADGQGEESESVHVSQLPSGAVPEIPANTVSSSGLADIAHTPRAAPSREATVPAAYGKENFEEPTAAAQHLGPKDIDNSVPVSAPKKVSPDRADYESHTPKIDLVAQVEAEQEPKKDLSPQAAGVTEIADLEGAPAALEATKQTEPVTTALDHEEVAVVPEHDKVTEDKFATGPIIEESSETSVHESGPATDVPLDVGHTQHHATDVLNTSQEEDVENSDDPSDPGNVPKISKPVHELLPALPSETNTMEEFSGGDAQDDKQGKGSFTGDHTATTESKSVSDPVTEALATNDISAHVPGTTPDGSPKVNAIAPTTAEYVLPASTAPVDGDNPPYEAPTSAQTPPVTESETPVSPSATELTATDDAHEKVI</sequence>
<feature type="region of interest" description="Disordered" evidence="10">
    <location>
        <begin position="516"/>
        <end position="608"/>
    </location>
</feature>
<feature type="region of interest" description="Disordered" evidence="10">
    <location>
        <begin position="631"/>
        <end position="669"/>
    </location>
</feature>
<dbReference type="InterPro" id="IPR012965">
    <property type="entry name" value="Msb1/Mug8_dom"/>
</dbReference>
<feature type="compositionally biased region" description="Polar residues" evidence="10">
    <location>
        <begin position="1859"/>
        <end position="1871"/>
    </location>
</feature>
<dbReference type="PANTHER" id="PTHR14456">
    <property type="entry name" value="INOSITOL POLYPHOSPHATE KINASE 1"/>
    <property type="match status" value="1"/>
</dbReference>
<evidence type="ECO:0000313" key="12">
    <source>
        <dbReference type="EMBL" id="OCF30439.1"/>
    </source>
</evidence>
<dbReference type="GO" id="GO:0005524">
    <property type="term" value="F:ATP binding"/>
    <property type="evidence" value="ECO:0007669"/>
    <property type="project" value="UniProtKB-KW"/>
</dbReference>
<dbReference type="OrthoDB" id="272370at2759"/>
<feature type="compositionally biased region" description="Low complexity" evidence="10">
    <location>
        <begin position="54"/>
        <end position="71"/>
    </location>
</feature>
<evidence type="ECO:0000259" key="11">
    <source>
        <dbReference type="Pfam" id="PF08101"/>
    </source>
</evidence>
<feature type="compositionally biased region" description="Polar residues" evidence="10">
    <location>
        <begin position="1582"/>
        <end position="1593"/>
    </location>
</feature>
<keyword evidence="13" id="KW-1185">Reference proteome</keyword>
<feature type="domain" description="Meiotically up-regulated protein Msb1/Mug8" evidence="11">
    <location>
        <begin position="228"/>
        <end position="434"/>
    </location>
</feature>
<dbReference type="EMBL" id="KI669517">
    <property type="protein sequence ID" value="OCF30439.1"/>
    <property type="molecule type" value="Genomic_DNA"/>
</dbReference>
<feature type="compositionally biased region" description="Polar residues" evidence="10">
    <location>
        <begin position="1835"/>
        <end position="1844"/>
    </location>
</feature>
<evidence type="ECO:0000256" key="5">
    <source>
        <dbReference type="ARBA" id="ARBA00022741"/>
    </source>
</evidence>
<feature type="compositionally biased region" description="Basic and acidic residues" evidence="10">
    <location>
        <begin position="1923"/>
        <end position="1935"/>
    </location>
</feature>
<feature type="compositionally biased region" description="Basic and acidic residues" evidence="10">
    <location>
        <begin position="1541"/>
        <end position="1552"/>
    </location>
</feature>
<feature type="compositionally biased region" description="Polar residues" evidence="10">
    <location>
        <begin position="551"/>
        <end position="565"/>
    </location>
</feature>
<feature type="compositionally biased region" description="Polar residues" evidence="10">
    <location>
        <begin position="36"/>
        <end position="53"/>
    </location>
</feature>
<dbReference type="SUPFAM" id="SSF48350">
    <property type="entry name" value="GTPase activation domain, GAP"/>
    <property type="match status" value="1"/>
</dbReference>
<dbReference type="STRING" id="1296120.A0A1B9GHB6"/>
<feature type="compositionally biased region" description="Basic and acidic residues" evidence="10">
    <location>
        <begin position="1396"/>
        <end position="1410"/>
    </location>
</feature>
<feature type="compositionally biased region" description="Basic and acidic residues" evidence="10">
    <location>
        <begin position="2084"/>
        <end position="2095"/>
    </location>
</feature>
<feature type="compositionally biased region" description="Acidic residues" evidence="10">
    <location>
        <begin position="2208"/>
        <end position="2219"/>
    </location>
</feature>
<feature type="compositionally biased region" description="Basic and acidic residues" evidence="10">
    <location>
        <begin position="1986"/>
        <end position="1996"/>
    </location>
</feature>
<feature type="region of interest" description="Disordered" evidence="10">
    <location>
        <begin position="1465"/>
        <end position="1552"/>
    </location>
</feature>
<feature type="compositionally biased region" description="Basic and acidic residues" evidence="10">
    <location>
        <begin position="2147"/>
        <end position="2166"/>
    </location>
</feature>
<gene>
    <name evidence="12" type="ORF">I316_07926</name>
</gene>
<proteinExistence type="predicted"/>
<feature type="region of interest" description="Disordered" evidence="10">
    <location>
        <begin position="1752"/>
        <end position="2095"/>
    </location>
</feature>
<feature type="compositionally biased region" description="Low complexity" evidence="10">
    <location>
        <begin position="1789"/>
        <end position="1807"/>
    </location>
</feature>
<feature type="compositionally biased region" description="Polar residues" evidence="10">
    <location>
        <begin position="638"/>
        <end position="659"/>
    </location>
</feature>
<feature type="compositionally biased region" description="Polar residues" evidence="10">
    <location>
        <begin position="1342"/>
        <end position="1354"/>
    </location>
</feature>
<dbReference type="InterPro" id="IPR043001">
    <property type="entry name" value="IP5_2-K_N_lobe"/>
</dbReference>
<evidence type="ECO:0000256" key="2">
    <source>
        <dbReference type="ARBA" id="ARBA00012023"/>
    </source>
</evidence>
<accession>A0A1B9GHB6</accession>
<dbReference type="InterPro" id="IPR009286">
    <property type="entry name" value="Ins_P5_2-kin"/>
</dbReference>
<feature type="compositionally biased region" description="Basic and acidic residues" evidence="10">
    <location>
        <begin position="588"/>
        <end position="598"/>
    </location>
</feature>
<dbReference type="EC" id="2.7.1.158" evidence="2"/>
<keyword evidence="4" id="KW-0808">Transferase</keyword>
<reference evidence="12 13" key="1">
    <citation type="submission" date="2013-07" db="EMBL/GenBank/DDBJ databases">
        <title>The Genome Sequence of Cryptococcus heveanensis BCC8398.</title>
        <authorList>
            <consortium name="The Broad Institute Genome Sequencing Platform"/>
            <person name="Cuomo C."/>
            <person name="Litvintseva A."/>
            <person name="Chen Y."/>
            <person name="Heitman J."/>
            <person name="Sun S."/>
            <person name="Springer D."/>
            <person name="Dromer F."/>
            <person name="Young S.K."/>
            <person name="Zeng Q."/>
            <person name="Gargeya S."/>
            <person name="Fitzgerald M."/>
            <person name="Abouelleil A."/>
            <person name="Alvarado L."/>
            <person name="Berlin A.M."/>
            <person name="Chapman S.B."/>
            <person name="Dewar J."/>
            <person name="Goldberg J."/>
            <person name="Griggs A."/>
            <person name="Gujja S."/>
            <person name="Hansen M."/>
            <person name="Howarth C."/>
            <person name="Imamovic A."/>
            <person name="Larimer J."/>
            <person name="McCowan C."/>
            <person name="Murphy C."/>
            <person name="Pearson M."/>
            <person name="Priest M."/>
            <person name="Roberts A."/>
            <person name="Saif S."/>
            <person name="Shea T."/>
            <person name="Sykes S."/>
            <person name="Wortman J."/>
            <person name="Nusbaum C."/>
            <person name="Birren B."/>
        </authorList>
    </citation>
    <scope>NUCLEOTIDE SEQUENCE [LARGE SCALE GENOMIC DNA]</scope>
    <source>
        <strain evidence="12 13">BCC8398</strain>
    </source>
</reference>
<feature type="region of interest" description="Disordered" evidence="10">
    <location>
        <begin position="1577"/>
        <end position="1636"/>
    </location>
</feature>
<feature type="compositionally biased region" description="Low complexity" evidence="10">
    <location>
        <begin position="516"/>
        <end position="538"/>
    </location>
</feature>
<name>A0A1B9GHB6_9TREE</name>
<feature type="compositionally biased region" description="Polar residues" evidence="10">
    <location>
        <begin position="2265"/>
        <end position="2278"/>
    </location>
</feature>
<feature type="compositionally biased region" description="Polar residues" evidence="10">
    <location>
        <begin position="2334"/>
        <end position="2356"/>
    </location>
</feature>
<evidence type="ECO:0000256" key="7">
    <source>
        <dbReference type="ARBA" id="ARBA00022840"/>
    </source>
</evidence>
<evidence type="ECO:0000256" key="6">
    <source>
        <dbReference type="ARBA" id="ARBA00022777"/>
    </source>
</evidence>
<dbReference type="Gene3D" id="1.10.555.10">
    <property type="entry name" value="Rho GTPase activation protein"/>
    <property type="match status" value="1"/>
</dbReference>
<feature type="region of interest" description="Disordered" evidence="10">
    <location>
        <begin position="1"/>
        <end position="126"/>
    </location>
</feature>
<dbReference type="GO" id="GO:0005634">
    <property type="term" value="C:nucleus"/>
    <property type="evidence" value="ECO:0007669"/>
    <property type="project" value="TreeGrafter"/>
</dbReference>
<dbReference type="Proteomes" id="UP000092666">
    <property type="component" value="Unassembled WGS sequence"/>
</dbReference>
<dbReference type="GO" id="GO:0035299">
    <property type="term" value="F:inositol-1,3,4,5,6-pentakisphosphate 2-kinase activity"/>
    <property type="evidence" value="ECO:0007669"/>
    <property type="project" value="UniProtKB-EC"/>
</dbReference>
<feature type="region of interest" description="Disordered" evidence="10">
    <location>
        <begin position="817"/>
        <end position="839"/>
    </location>
</feature>